<evidence type="ECO:0000256" key="1">
    <source>
        <dbReference type="ARBA" id="ARBA00008210"/>
    </source>
</evidence>
<keyword evidence="2" id="KW-0646">Protease inhibitor</keyword>
<dbReference type="Gramene" id="TraesLAC6B03G03404330.1">
    <property type="protein sequence ID" value="TraesLAC6B03G03404330.1.CDS1"/>
    <property type="gene ID" value="TraesLAC6B03G03404330"/>
</dbReference>
<dbReference type="Gramene" id="TraesNOR6B03G03483100.1">
    <property type="protein sequence ID" value="TraesNOR6B03G03483100.1.CDS1"/>
    <property type="gene ID" value="TraesNOR6B03G03483100"/>
</dbReference>
<evidence type="ECO:0000313" key="4">
    <source>
        <dbReference type="EnsemblPlants" id="TraesCS6B02G090900.1.cds1"/>
    </source>
</evidence>
<protein>
    <recommendedName>
        <fullName evidence="6">Subtilisin inhibitor 1</fullName>
    </recommendedName>
</protein>
<evidence type="ECO:0000256" key="2">
    <source>
        <dbReference type="ARBA" id="ARBA00022690"/>
    </source>
</evidence>
<dbReference type="Gramene" id="TraesCAD_scaffold_006170_01G000300.1">
    <property type="protein sequence ID" value="TraesCAD_scaffold_006170_01G000300.1"/>
    <property type="gene ID" value="TraesCAD_scaffold_006170_01G000300"/>
</dbReference>
<dbReference type="Gramene" id="TraesLDM6B03G03454190.1">
    <property type="protein sequence ID" value="TraesLDM6B03G03454190.1.CDS1"/>
    <property type="gene ID" value="TraesLDM6B03G03454190"/>
</dbReference>
<evidence type="ECO:0000313" key="5">
    <source>
        <dbReference type="Proteomes" id="UP000019116"/>
    </source>
</evidence>
<comment type="similarity">
    <text evidence="1">Belongs to the protease inhibitor I13 (potato type I serine protease inhibitor) family.</text>
</comment>
<organism evidence="4">
    <name type="scientific">Triticum aestivum</name>
    <name type="common">Wheat</name>
    <dbReference type="NCBI Taxonomy" id="4565"/>
    <lineage>
        <taxon>Eukaryota</taxon>
        <taxon>Viridiplantae</taxon>
        <taxon>Streptophyta</taxon>
        <taxon>Embryophyta</taxon>
        <taxon>Tracheophyta</taxon>
        <taxon>Spermatophyta</taxon>
        <taxon>Magnoliopsida</taxon>
        <taxon>Liliopsida</taxon>
        <taxon>Poales</taxon>
        <taxon>Poaceae</taxon>
        <taxon>BOP clade</taxon>
        <taxon>Pooideae</taxon>
        <taxon>Triticodae</taxon>
        <taxon>Triticeae</taxon>
        <taxon>Triticinae</taxon>
        <taxon>Triticum</taxon>
    </lineage>
</organism>
<keyword evidence="3" id="KW-0722">Serine protease inhibitor</keyword>
<reference evidence="4" key="1">
    <citation type="submission" date="2018-08" db="EMBL/GenBank/DDBJ databases">
        <authorList>
            <person name="Rossello M."/>
        </authorList>
    </citation>
    <scope>NUCLEOTIDE SEQUENCE [LARGE SCALE GENOMIC DNA]</scope>
    <source>
        <strain evidence="4">cv. Chinese Spring</strain>
    </source>
</reference>
<dbReference type="Pfam" id="PF00280">
    <property type="entry name" value="potato_inhibit"/>
    <property type="match status" value="1"/>
</dbReference>
<dbReference type="Gramene" id="TraesPARA_EIv1.0_2016440.1">
    <property type="protein sequence ID" value="TraesPARA_EIv1.0_2016440.1.CDS1"/>
    <property type="gene ID" value="TraesPARA_EIv1.0_2016440"/>
</dbReference>
<dbReference type="GO" id="GO:0004867">
    <property type="term" value="F:serine-type endopeptidase inhibitor activity"/>
    <property type="evidence" value="ECO:0007669"/>
    <property type="project" value="UniProtKB-KW"/>
</dbReference>
<dbReference type="Gramene" id="TraesSYM6B03G03392480.1">
    <property type="protein sequence ID" value="TraesSYM6B03G03392480.1.CDS1"/>
    <property type="gene ID" value="TraesSYM6B03G03392480"/>
</dbReference>
<evidence type="ECO:0000256" key="3">
    <source>
        <dbReference type="ARBA" id="ARBA00022900"/>
    </source>
</evidence>
<dbReference type="PANTHER" id="PTHR33091">
    <property type="entry name" value="PROTEIN, PUTATIVE, EXPRESSED-RELATED"/>
    <property type="match status" value="1"/>
</dbReference>
<dbReference type="AlphaFoldDB" id="A0A3B6PF34"/>
<dbReference type="SMR" id="A0A3B6PF34"/>
<dbReference type="PRINTS" id="PR00292">
    <property type="entry name" value="POTATOINHBTR"/>
</dbReference>
<dbReference type="SUPFAM" id="SSF54654">
    <property type="entry name" value="CI-2 family of serine protease inhibitors"/>
    <property type="match status" value="1"/>
</dbReference>
<dbReference type="Proteomes" id="UP000019116">
    <property type="component" value="Chromosome 6B"/>
</dbReference>
<sequence length="75" mass="8068">MSRSGGTNGPGEWPFLVGVPAAKAMRKILHDRPDVTVEVIPDGTPVPGEYNPDRVRVFYDSQEPDAPVAKIPVIG</sequence>
<evidence type="ECO:0008006" key="6">
    <source>
        <dbReference type="Google" id="ProtNLM"/>
    </source>
</evidence>
<dbReference type="Gramene" id="TraesCLE_scaffold_063425_01G000200.1">
    <property type="protein sequence ID" value="TraesCLE_scaffold_063425_01G000200.1"/>
    <property type="gene ID" value="TraesCLE_scaffold_063425_01G000200"/>
</dbReference>
<dbReference type="InterPro" id="IPR000864">
    <property type="entry name" value="Prot_inh_pot1"/>
</dbReference>
<dbReference type="InterPro" id="IPR036354">
    <property type="entry name" value="Prot_inh_pot1_sf"/>
</dbReference>
<dbReference type="Gramene" id="TraesROB_scaffold_045407_01G000300.1">
    <property type="protein sequence ID" value="TraesROB_scaffold_045407_01G000300.1"/>
    <property type="gene ID" value="TraesROB_scaffold_045407_01G000300"/>
</dbReference>
<name>A0A3B6PF34_WHEAT</name>
<accession>A0A3B6PF34</accession>
<proteinExistence type="inferred from homology"/>
<dbReference type="Gramene" id="TraesCS6B02G090900.1">
    <property type="protein sequence ID" value="TraesCS6B02G090900.1.cds1"/>
    <property type="gene ID" value="TraesCS6B02G090900"/>
</dbReference>
<dbReference type="Gramene" id="TraesWEE_scaffold_056991_01G000200.1">
    <property type="protein sequence ID" value="TraesWEE_scaffold_056991_01G000200.1"/>
    <property type="gene ID" value="TraesWEE_scaffold_056991_01G000200"/>
</dbReference>
<dbReference type="GO" id="GO:0009611">
    <property type="term" value="P:response to wounding"/>
    <property type="evidence" value="ECO:0007669"/>
    <property type="project" value="InterPro"/>
</dbReference>
<reference evidence="4" key="2">
    <citation type="submission" date="2018-10" db="UniProtKB">
        <authorList>
            <consortium name="EnsemblPlants"/>
        </authorList>
    </citation>
    <scope>IDENTIFICATION</scope>
</reference>
<dbReference type="Gene3D" id="3.30.10.10">
    <property type="entry name" value="Trypsin Inhibitor V, subunit A"/>
    <property type="match status" value="1"/>
</dbReference>
<dbReference type="Gramene" id="TraesCS6B03G0213800.1">
    <property type="protein sequence ID" value="TraesCS6B03G0213800.1.CDS1"/>
    <property type="gene ID" value="TraesCS6B03G0213800"/>
</dbReference>
<dbReference type="Gramene" id="TraesSTA6B03G03441340.1">
    <property type="protein sequence ID" value="TraesSTA6B03G03441340.1.CDS1"/>
    <property type="gene ID" value="TraesSTA6B03G03441340"/>
</dbReference>
<dbReference type="Gramene" id="TraesJAG6B03G03440850.1">
    <property type="protein sequence ID" value="TraesJAG6B03G03440850.1.CDS1"/>
    <property type="gene ID" value="TraesJAG6B03G03440850"/>
</dbReference>
<dbReference type="PANTHER" id="PTHR33091:SF80">
    <property type="entry name" value="SUBTILISIN INHIBITOR 1"/>
    <property type="match status" value="1"/>
</dbReference>
<keyword evidence="5" id="KW-1185">Reference proteome</keyword>
<dbReference type="Gramene" id="TraesARI6B03G03408100.1">
    <property type="protein sequence ID" value="TraesARI6B03G03408100.1.CDS1"/>
    <property type="gene ID" value="TraesARI6B03G03408100"/>
</dbReference>
<dbReference type="Gramene" id="TraesRN6B0100204300.1">
    <property type="protein sequence ID" value="TraesRN6B0100204300.1"/>
    <property type="gene ID" value="TraesRN6B0100204300"/>
</dbReference>
<dbReference type="OrthoDB" id="908191at2759"/>
<dbReference type="Gramene" id="TraesMAC6B03G03448940.1">
    <property type="protein sequence ID" value="TraesMAC6B03G03448940.1.CDS1"/>
    <property type="gene ID" value="TraesMAC6B03G03448940"/>
</dbReference>
<dbReference type="EnsemblPlants" id="TraesCS6B02G090900.1">
    <property type="protein sequence ID" value="TraesCS6B02G090900.1.cds1"/>
    <property type="gene ID" value="TraesCS6B02G090900"/>
</dbReference>
<dbReference type="Gramene" id="TraesJUL6B03G03476870.1">
    <property type="protein sequence ID" value="TraesJUL6B03G03476870.1.CDS1"/>
    <property type="gene ID" value="TraesJUL6B03G03476870"/>
</dbReference>